<dbReference type="HAMAP" id="MF_02066">
    <property type="entry name" value="CpoB"/>
    <property type="match status" value="1"/>
</dbReference>
<feature type="coiled-coil region" evidence="1">
    <location>
        <begin position="32"/>
        <end position="66"/>
    </location>
</feature>
<evidence type="ECO:0000256" key="2">
    <source>
        <dbReference type="SAM" id="MobiDB-lite"/>
    </source>
</evidence>
<dbReference type="GO" id="GO:0030288">
    <property type="term" value="C:outer membrane-bounded periplasmic space"/>
    <property type="evidence" value="ECO:0007669"/>
    <property type="project" value="UniProtKB-UniRule"/>
</dbReference>
<dbReference type="NCBIfam" id="TIGR02795">
    <property type="entry name" value="tol_pal_ybgF"/>
    <property type="match status" value="1"/>
</dbReference>
<feature type="compositionally biased region" description="Polar residues" evidence="2">
    <location>
        <begin position="91"/>
        <end position="102"/>
    </location>
</feature>
<organism evidence="3 4">
    <name type="scientific">Stappia albiluteola</name>
    <dbReference type="NCBI Taxonomy" id="2758565"/>
    <lineage>
        <taxon>Bacteria</taxon>
        <taxon>Pseudomonadati</taxon>
        <taxon>Pseudomonadota</taxon>
        <taxon>Alphaproteobacteria</taxon>
        <taxon>Hyphomicrobiales</taxon>
        <taxon>Stappiaceae</taxon>
        <taxon>Stappia</taxon>
    </lineage>
</organism>
<keyword evidence="1" id="KW-0132">Cell division</keyword>
<dbReference type="InterPro" id="IPR011990">
    <property type="entry name" value="TPR-like_helical_dom_sf"/>
</dbReference>
<dbReference type="InterPro" id="IPR019734">
    <property type="entry name" value="TPR_rpt"/>
</dbReference>
<dbReference type="AlphaFoldDB" id="A0A839AFC2"/>
<feature type="signal peptide" evidence="1">
    <location>
        <begin position="1"/>
        <end position="16"/>
    </location>
</feature>
<protein>
    <recommendedName>
        <fullName evidence="1">Cell division coordinator CpoB</fullName>
    </recommendedName>
</protein>
<evidence type="ECO:0000256" key="1">
    <source>
        <dbReference type="HAMAP-Rule" id="MF_02066"/>
    </source>
</evidence>
<dbReference type="Pfam" id="PF13174">
    <property type="entry name" value="TPR_6"/>
    <property type="match status" value="1"/>
</dbReference>
<gene>
    <name evidence="3" type="primary">ybgF</name>
    <name evidence="1" type="synonym">cpoB</name>
    <name evidence="3" type="ORF">H2509_08980</name>
</gene>
<feature type="region of interest" description="Disordered" evidence="2">
    <location>
        <begin position="75"/>
        <end position="192"/>
    </location>
</feature>
<dbReference type="EMBL" id="JACFXV010000048">
    <property type="protein sequence ID" value="MBA5777259.1"/>
    <property type="molecule type" value="Genomic_DNA"/>
</dbReference>
<name>A0A839AFC2_9HYPH</name>
<keyword evidence="1" id="KW-0574">Periplasm</keyword>
<comment type="similarity">
    <text evidence="1">Belongs to the CpoB family.</text>
</comment>
<dbReference type="SUPFAM" id="SSF48452">
    <property type="entry name" value="TPR-like"/>
    <property type="match status" value="1"/>
</dbReference>
<evidence type="ECO:0000313" key="4">
    <source>
        <dbReference type="Proteomes" id="UP000541109"/>
    </source>
</evidence>
<dbReference type="GO" id="GO:0043093">
    <property type="term" value="P:FtsZ-dependent cytokinesis"/>
    <property type="evidence" value="ECO:0007669"/>
    <property type="project" value="UniProtKB-UniRule"/>
</dbReference>
<comment type="caution">
    <text evidence="3">The sequence shown here is derived from an EMBL/GenBank/DDBJ whole genome shotgun (WGS) entry which is preliminary data.</text>
</comment>
<accession>A0A839AFC2</accession>
<proteinExistence type="inferred from homology"/>
<dbReference type="InterPro" id="IPR034706">
    <property type="entry name" value="CpoB"/>
</dbReference>
<keyword evidence="1" id="KW-0131">Cell cycle</keyword>
<keyword evidence="1" id="KW-0732">Signal</keyword>
<keyword evidence="1" id="KW-0175">Coiled coil</keyword>
<reference evidence="3 4" key="1">
    <citation type="submission" date="2020-07" db="EMBL/GenBank/DDBJ databases">
        <title>Stappia sp., F7233, whole genome shotgun sequencing project.</title>
        <authorList>
            <person name="Jiang S."/>
            <person name="Liu Z.W."/>
            <person name="Du Z.J."/>
        </authorList>
    </citation>
    <scope>NUCLEOTIDE SEQUENCE [LARGE SCALE GENOMIC DNA]</scope>
    <source>
        <strain evidence="3 4">F7233</strain>
    </source>
</reference>
<dbReference type="Pfam" id="PF13432">
    <property type="entry name" value="TPR_16"/>
    <property type="match status" value="1"/>
</dbReference>
<dbReference type="Proteomes" id="UP000541109">
    <property type="component" value="Unassembled WGS sequence"/>
</dbReference>
<evidence type="ECO:0000313" key="3">
    <source>
        <dbReference type="EMBL" id="MBA5777259.1"/>
    </source>
</evidence>
<feature type="chain" id="PRO_5033169297" description="Cell division coordinator CpoB" evidence="1">
    <location>
        <begin position="17"/>
        <end position="321"/>
    </location>
</feature>
<comment type="function">
    <text evidence="1">Mediates coordination of peptidoglycan synthesis and outer membrane constriction during cell division.</text>
</comment>
<keyword evidence="4" id="KW-1185">Reference proteome</keyword>
<sequence precursor="true">MVIAAGLAAFSAPAAAQLFGGGKSDAETNVRLNDVEDNMRRLTGQVEELSNQIRVLQDQIRRMQEDNEYRLQQLEAGGGGTGKRSDAAPATTGSAPQAQGGSAQLGAPPSTLGTLDGSYGAAGAPEGSGDAEFGQAGGYENGSGPLDLSALARGGEATRGTDGGEGAAPPGVRGAENAGSDPIGNQVAAADPLGDPRVAYDDAYRLMLSGDYPAAQAGFGLFLTDFPDHELAGNAQFWLGETYYAQRRYRDAADAFLKSYTDYPGSSKVTDSLLKLGLSLKGIGERDAACATFSELLSKYPSAPAAVRSEAQAEQQRAGCS</sequence>
<dbReference type="InterPro" id="IPR014162">
    <property type="entry name" value="CpoB_C"/>
</dbReference>
<dbReference type="Gene3D" id="1.25.40.10">
    <property type="entry name" value="Tetratricopeptide repeat domain"/>
    <property type="match status" value="1"/>
</dbReference>
<comment type="subcellular location">
    <subcellularLocation>
        <location evidence="1">Periplasm</location>
    </subcellularLocation>
</comment>